<organism evidence="3">
    <name type="scientific">Microbacterium sp. LWS13-1.2</name>
    <dbReference type="NCBI Taxonomy" id="3135264"/>
    <lineage>
        <taxon>Bacteria</taxon>
        <taxon>Bacillati</taxon>
        <taxon>Actinomycetota</taxon>
        <taxon>Actinomycetes</taxon>
        <taxon>Micrococcales</taxon>
        <taxon>Microbacteriaceae</taxon>
        <taxon>Microbacterium</taxon>
    </lineage>
</organism>
<evidence type="ECO:0000313" key="3">
    <source>
        <dbReference type="EMBL" id="WZO33781.1"/>
    </source>
</evidence>
<dbReference type="SUPFAM" id="SSF52402">
    <property type="entry name" value="Adenine nucleotide alpha hydrolases-like"/>
    <property type="match status" value="1"/>
</dbReference>
<dbReference type="PANTHER" id="PTHR46553:SF3">
    <property type="entry name" value="ADENINE NUCLEOTIDE ALPHA HYDROLASES-LIKE SUPERFAMILY PROTEIN"/>
    <property type="match status" value="1"/>
</dbReference>
<dbReference type="InterPro" id="IPR006015">
    <property type="entry name" value="Universal_stress_UspA"/>
</dbReference>
<gene>
    <name evidence="3" type="ORF">MRBLWS13_001415</name>
</gene>
<dbReference type="RefSeq" id="WP_349428315.1">
    <property type="nucleotide sequence ID" value="NZ_CP151632.1"/>
</dbReference>
<comment type="similarity">
    <text evidence="1">Belongs to the universal stress protein A family.</text>
</comment>
<evidence type="ECO:0000259" key="2">
    <source>
        <dbReference type="Pfam" id="PF00582"/>
    </source>
</evidence>
<dbReference type="Gene3D" id="3.40.50.620">
    <property type="entry name" value="HUPs"/>
    <property type="match status" value="1"/>
</dbReference>
<feature type="domain" description="UspA" evidence="2">
    <location>
        <begin position="24"/>
        <end position="161"/>
    </location>
</feature>
<dbReference type="InterPro" id="IPR006016">
    <property type="entry name" value="UspA"/>
</dbReference>
<reference evidence="3" key="1">
    <citation type="submission" date="2024-04" db="EMBL/GenBank/DDBJ databases">
        <authorList>
            <person name="Roder T."/>
            <person name="Oberhansli S."/>
            <person name="Kreuzer M."/>
        </authorList>
    </citation>
    <scope>NUCLEOTIDE SEQUENCE</scope>
    <source>
        <strain evidence="3">LWS13-1.2</strain>
    </source>
</reference>
<dbReference type="AlphaFoldDB" id="A0AAU6SA12"/>
<dbReference type="InterPro" id="IPR014729">
    <property type="entry name" value="Rossmann-like_a/b/a_fold"/>
</dbReference>
<protein>
    <submittedName>
        <fullName evidence="3">Universal stress protein</fullName>
    </submittedName>
</protein>
<name>A0AAU6SA12_9MICO</name>
<proteinExistence type="inferred from homology"/>
<dbReference type="CDD" id="cd00293">
    <property type="entry name" value="USP-like"/>
    <property type="match status" value="1"/>
</dbReference>
<evidence type="ECO:0000256" key="1">
    <source>
        <dbReference type="ARBA" id="ARBA00008791"/>
    </source>
</evidence>
<dbReference type="PRINTS" id="PR01438">
    <property type="entry name" value="UNVRSLSTRESS"/>
</dbReference>
<dbReference type="Pfam" id="PF00582">
    <property type="entry name" value="Usp"/>
    <property type="match status" value="1"/>
</dbReference>
<dbReference type="EMBL" id="CP151632">
    <property type="protein sequence ID" value="WZO33781.1"/>
    <property type="molecule type" value="Genomic_DNA"/>
</dbReference>
<dbReference type="PANTHER" id="PTHR46553">
    <property type="entry name" value="ADENINE NUCLEOTIDE ALPHA HYDROLASES-LIKE SUPERFAMILY PROTEIN"/>
    <property type="match status" value="1"/>
</dbReference>
<accession>A0AAU6SA12</accession>
<sequence>MSEPQSSSRPSADRRPFPWSEPGILVGVDGSAAALTALRYAVDIAPKLGHPVHALVVWDYPTLEWSDGVGWYYPGTYASLEGAAEEIASDAASSVFPSDTPDWFSSSTMNGRAARELVDASKDAAMLVVGTRGHGELTGLLLGSVSAACAAHAHCPVLIVRND</sequence>